<dbReference type="RefSeq" id="WP_012562130.1">
    <property type="nucleotide sequence ID" value="NC_011386.1"/>
</dbReference>
<accession>B6JB26</accession>
<dbReference type="KEGG" id="oca:OCAR_4964"/>
<dbReference type="KEGG" id="ocg:OCA5_c29940"/>
<reference evidence="1 2" key="1">
    <citation type="journal article" date="2011" name="J. Bacteriol.">
        <title>Complete genome sequences of the chemolithoautotrophic Oligotropha carboxidovorans strains OM4 and OM5.</title>
        <authorList>
            <person name="Volland S."/>
            <person name="Rachinger M."/>
            <person name="Strittmatter A."/>
            <person name="Daniel R."/>
            <person name="Gottschalk G."/>
            <person name="Meyer O."/>
        </authorList>
    </citation>
    <scope>NUCLEOTIDE SEQUENCE [LARGE SCALE GENOMIC DNA]</scope>
    <source>
        <strain evidence="2">ATCC 49405 / DSM 1227 / KCTC 32145 / OM5</strain>
    </source>
</reference>
<dbReference type="HOGENOM" id="CLU_2480307_0_0_5"/>
<dbReference type="EMBL" id="CP002826">
    <property type="protein sequence ID" value="AEI07681.1"/>
    <property type="molecule type" value="Genomic_DNA"/>
</dbReference>
<dbReference type="OrthoDB" id="290218at2"/>
<evidence type="ECO:0000313" key="1">
    <source>
        <dbReference type="EMBL" id="AEI07681.1"/>
    </source>
</evidence>
<sequence length="87" mass="9636">MALHGSCETCKFFIGIEDRQRMTERGVGRQFGECHRSSPTVLYAAPTAEAIESGFDENASDPFDPGFRTKWPIVPYDDSCGEFILAA</sequence>
<proteinExistence type="predicted"/>
<evidence type="ECO:0000313" key="2">
    <source>
        <dbReference type="Proteomes" id="UP000007730"/>
    </source>
</evidence>
<organism evidence="1 2">
    <name type="scientific">Afipia carboxidovorans (strain ATCC 49405 / DSM 1227 / KCTC 32145 / OM5)</name>
    <name type="common">Oligotropha carboxidovorans</name>
    <dbReference type="NCBI Taxonomy" id="504832"/>
    <lineage>
        <taxon>Bacteria</taxon>
        <taxon>Pseudomonadati</taxon>
        <taxon>Pseudomonadota</taxon>
        <taxon>Alphaproteobacteria</taxon>
        <taxon>Hyphomicrobiales</taxon>
        <taxon>Nitrobacteraceae</taxon>
        <taxon>Afipia</taxon>
    </lineage>
</organism>
<dbReference type="AlphaFoldDB" id="B6JB26"/>
<dbReference type="STRING" id="504832.OCA5_c29940"/>
<keyword evidence="2" id="KW-1185">Reference proteome</keyword>
<dbReference type="Proteomes" id="UP000007730">
    <property type="component" value="Chromosome"/>
</dbReference>
<gene>
    <name evidence="1" type="ordered locus">OCA5_c29940</name>
</gene>
<name>B6JB26_AFIC5</name>
<protein>
    <submittedName>
        <fullName evidence="1">Uncharacterized protein</fullName>
    </submittedName>
</protein>